<dbReference type="EMBL" id="CAUOFW020003369">
    <property type="protein sequence ID" value="CAK9159528.1"/>
    <property type="molecule type" value="Genomic_DNA"/>
</dbReference>
<evidence type="ECO:0000256" key="2">
    <source>
        <dbReference type="ARBA" id="ARBA00012513"/>
    </source>
</evidence>
<evidence type="ECO:0000259" key="8">
    <source>
        <dbReference type="Pfam" id="PF13947"/>
    </source>
</evidence>
<keyword evidence="3" id="KW-0732">Signal</keyword>
<dbReference type="Pfam" id="PF13947">
    <property type="entry name" value="GUB_WAK_bind"/>
    <property type="match status" value="1"/>
</dbReference>
<keyword evidence="7" id="KW-1133">Transmembrane helix</keyword>
<comment type="catalytic activity">
    <reaction evidence="6">
        <text>L-seryl-[protein] + ATP = O-phospho-L-seryl-[protein] + ADP + H(+)</text>
        <dbReference type="Rhea" id="RHEA:17989"/>
        <dbReference type="Rhea" id="RHEA-COMP:9863"/>
        <dbReference type="Rhea" id="RHEA-COMP:11604"/>
        <dbReference type="ChEBI" id="CHEBI:15378"/>
        <dbReference type="ChEBI" id="CHEBI:29999"/>
        <dbReference type="ChEBI" id="CHEBI:30616"/>
        <dbReference type="ChEBI" id="CHEBI:83421"/>
        <dbReference type="ChEBI" id="CHEBI:456216"/>
        <dbReference type="EC" id="2.7.11.1"/>
    </reaction>
</comment>
<keyword evidence="7" id="KW-0472">Membrane</keyword>
<proteinExistence type="predicted"/>
<evidence type="ECO:0000256" key="7">
    <source>
        <dbReference type="SAM" id="Phobius"/>
    </source>
</evidence>
<dbReference type="GO" id="GO:0016020">
    <property type="term" value="C:membrane"/>
    <property type="evidence" value="ECO:0007669"/>
    <property type="project" value="UniProtKB-SubCell"/>
</dbReference>
<dbReference type="InterPro" id="IPR032872">
    <property type="entry name" value="WAK_assoc_C"/>
</dbReference>
<evidence type="ECO:0000256" key="6">
    <source>
        <dbReference type="ARBA" id="ARBA00048679"/>
    </source>
</evidence>
<dbReference type="Proteomes" id="UP001642360">
    <property type="component" value="Unassembled WGS sequence"/>
</dbReference>
<keyword evidence="4" id="KW-0325">Glycoprotein</keyword>
<reference evidence="10 11" key="1">
    <citation type="submission" date="2024-02" db="EMBL/GenBank/DDBJ databases">
        <authorList>
            <person name="Vignale AGUSTIN F."/>
            <person name="Sosa J E."/>
            <person name="Modenutti C."/>
        </authorList>
    </citation>
    <scope>NUCLEOTIDE SEQUENCE [LARGE SCALE GENOMIC DNA]</scope>
</reference>
<dbReference type="PANTHER" id="PTHR33138:SF87">
    <property type="entry name" value="WALL-ASSOCIATED RECEPTOR KINASE, GALACTURONAN-BINDING DOMAIN-CONTAINING PROTEIN"/>
    <property type="match status" value="1"/>
</dbReference>
<evidence type="ECO:0000256" key="1">
    <source>
        <dbReference type="ARBA" id="ARBA00004167"/>
    </source>
</evidence>
<name>A0ABC8SQM6_9AQUA</name>
<feature type="domain" description="Wall-associated receptor kinase C-terminal" evidence="9">
    <location>
        <begin position="256"/>
        <end position="324"/>
    </location>
</feature>
<comment type="caution">
    <text evidence="10">The sequence shown here is derived from an EMBL/GenBank/DDBJ whole genome shotgun (WGS) entry which is preliminary data.</text>
</comment>
<evidence type="ECO:0000259" key="9">
    <source>
        <dbReference type="Pfam" id="PF14380"/>
    </source>
</evidence>
<sequence length="407" mass="45003">MDHVLGYWNASLKWPERILLTTSEGLKKESSFNVKRMTGFVGHPFSANEDQEDEQKFGVLATPGPDVLLHGPGSRAESGPNGLANRPEPANWFMFSTLSPAHTNNKKCKLRVPRVSCNSDQWYLSCGNTFNCGTITGVGYPFRGNGDPEYCGYPGFVLNCDQENVTTIAIMNISYSILDIYEDTQVMKIVREDLMQTSCPRDLVNTTLDYSLFDYANTYMNLTFLYGCPPSSNISGRSLLSCRNNNVYVFPGTLGPGSCNTSVIVPVLQTGPGLSINLTSLNHVLQEGFEVRWTVDSKACSECTGSKGRCGYDFPTSQTICFCLNSPYVASSCKTADGSSPGSMPTPPGMYSLLLDEKFWTREPRIFLVASDMTSNLMLALGIFFQVTWFAPFCCLIYIMKREALQI</sequence>
<feature type="transmembrane region" description="Helical" evidence="7">
    <location>
        <begin position="377"/>
        <end position="399"/>
    </location>
</feature>
<dbReference type="PANTHER" id="PTHR33138">
    <property type="entry name" value="OS01G0690200 PROTEIN"/>
    <property type="match status" value="1"/>
</dbReference>
<evidence type="ECO:0000256" key="3">
    <source>
        <dbReference type="ARBA" id="ARBA00022729"/>
    </source>
</evidence>
<dbReference type="EC" id="2.7.11.1" evidence="2"/>
<evidence type="ECO:0000256" key="5">
    <source>
        <dbReference type="ARBA" id="ARBA00047899"/>
    </source>
</evidence>
<protein>
    <recommendedName>
        <fullName evidence="2">non-specific serine/threonine protein kinase</fullName>
        <ecNumber evidence="2">2.7.11.1</ecNumber>
    </recommendedName>
</protein>
<evidence type="ECO:0000313" key="10">
    <source>
        <dbReference type="EMBL" id="CAK9159528.1"/>
    </source>
</evidence>
<accession>A0ABC8SQM6</accession>
<gene>
    <name evidence="10" type="ORF">ILEXP_LOCUS28222</name>
</gene>
<keyword evidence="7" id="KW-0812">Transmembrane</keyword>
<dbReference type="GO" id="GO:0004674">
    <property type="term" value="F:protein serine/threonine kinase activity"/>
    <property type="evidence" value="ECO:0007669"/>
    <property type="project" value="UniProtKB-EC"/>
</dbReference>
<dbReference type="InterPro" id="IPR025287">
    <property type="entry name" value="WAK_GUB"/>
</dbReference>
<comment type="subcellular location">
    <subcellularLocation>
        <location evidence="1">Membrane</location>
        <topology evidence="1">Single-pass membrane protein</topology>
    </subcellularLocation>
</comment>
<evidence type="ECO:0000256" key="4">
    <source>
        <dbReference type="ARBA" id="ARBA00023180"/>
    </source>
</evidence>
<organism evidence="10 11">
    <name type="scientific">Ilex paraguariensis</name>
    <name type="common">yerba mate</name>
    <dbReference type="NCBI Taxonomy" id="185542"/>
    <lineage>
        <taxon>Eukaryota</taxon>
        <taxon>Viridiplantae</taxon>
        <taxon>Streptophyta</taxon>
        <taxon>Embryophyta</taxon>
        <taxon>Tracheophyta</taxon>
        <taxon>Spermatophyta</taxon>
        <taxon>Magnoliopsida</taxon>
        <taxon>eudicotyledons</taxon>
        <taxon>Gunneridae</taxon>
        <taxon>Pentapetalae</taxon>
        <taxon>asterids</taxon>
        <taxon>campanulids</taxon>
        <taxon>Aquifoliales</taxon>
        <taxon>Aquifoliaceae</taxon>
        <taxon>Ilex</taxon>
    </lineage>
</organism>
<dbReference type="AlphaFoldDB" id="A0ABC8SQM6"/>
<evidence type="ECO:0000313" key="11">
    <source>
        <dbReference type="Proteomes" id="UP001642360"/>
    </source>
</evidence>
<comment type="catalytic activity">
    <reaction evidence="5">
        <text>L-threonyl-[protein] + ATP = O-phospho-L-threonyl-[protein] + ADP + H(+)</text>
        <dbReference type="Rhea" id="RHEA:46608"/>
        <dbReference type="Rhea" id="RHEA-COMP:11060"/>
        <dbReference type="Rhea" id="RHEA-COMP:11605"/>
        <dbReference type="ChEBI" id="CHEBI:15378"/>
        <dbReference type="ChEBI" id="CHEBI:30013"/>
        <dbReference type="ChEBI" id="CHEBI:30616"/>
        <dbReference type="ChEBI" id="CHEBI:61977"/>
        <dbReference type="ChEBI" id="CHEBI:456216"/>
        <dbReference type="EC" id="2.7.11.1"/>
    </reaction>
</comment>
<feature type="domain" description="Wall-associated receptor kinase galacturonan-binding" evidence="8">
    <location>
        <begin position="126"/>
        <end position="191"/>
    </location>
</feature>
<dbReference type="Pfam" id="PF14380">
    <property type="entry name" value="WAK_assoc"/>
    <property type="match status" value="1"/>
</dbReference>
<keyword evidence="11" id="KW-1185">Reference proteome</keyword>